<name>A0AAV3ZQS2_9GAST</name>
<organism evidence="2 3">
    <name type="scientific">Plakobranchus ocellatus</name>
    <dbReference type="NCBI Taxonomy" id="259542"/>
    <lineage>
        <taxon>Eukaryota</taxon>
        <taxon>Metazoa</taxon>
        <taxon>Spiralia</taxon>
        <taxon>Lophotrochozoa</taxon>
        <taxon>Mollusca</taxon>
        <taxon>Gastropoda</taxon>
        <taxon>Heterobranchia</taxon>
        <taxon>Euthyneura</taxon>
        <taxon>Panpulmonata</taxon>
        <taxon>Sacoglossa</taxon>
        <taxon>Placobranchoidea</taxon>
        <taxon>Plakobranchidae</taxon>
        <taxon>Plakobranchus</taxon>
    </lineage>
</organism>
<feature type="compositionally biased region" description="Polar residues" evidence="1">
    <location>
        <begin position="50"/>
        <end position="63"/>
    </location>
</feature>
<accession>A0AAV3ZQS2</accession>
<proteinExistence type="predicted"/>
<dbReference type="AlphaFoldDB" id="A0AAV3ZQS2"/>
<keyword evidence="3" id="KW-1185">Reference proteome</keyword>
<protein>
    <submittedName>
        <fullName evidence="2">Uncharacterized protein</fullName>
    </submittedName>
</protein>
<evidence type="ECO:0000313" key="3">
    <source>
        <dbReference type="Proteomes" id="UP000735302"/>
    </source>
</evidence>
<evidence type="ECO:0000256" key="1">
    <source>
        <dbReference type="SAM" id="MobiDB-lite"/>
    </source>
</evidence>
<feature type="region of interest" description="Disordered" evidence="1">
    <location>
        <begin position="28"/>
        <end position="63"/>
    </location>
</feature>
<sequence length="121" mass="12829">MHARACKLTRAGPPVWDHLAGEACPGVNRHQITSSSSSTLSNTPPGSFGPHSNSPSNQTGLHSRSLSGRAIFPGYLAVAFPSTWSLPGFFITLFEDCHTHASPFHQKTSNADRCLSVTVGA</sequence>
<reference evidence="2 3" key="1">
    <citation type="journal article" date="2021" name="Elife">
        <title>Chloroplast acquisition without the gene transfer in kleptoplastic sea slugs, Plakobranchus ocellatus.</title>
        <authorList>
            <person name="Maeda T."/>
            <person name="Takahashi S."/>
            <person name="Yoshida T."/>
            <person name="Shimamura S."/>
            <person name="Takaki Y."/>
            <person name="Nagai Y."/>
            <person name="Toyoda A."/>
            <person name="Suzuki Y."/>
            <person name="Arimoto A."/>
            <person name="Ishii H."/>
            <person name="Satoh N."/>
            <person name="Nishiyama T."/>
            <person name="Hasebe M."/>
            <person name="Maruyama T."/>
            <person name="Minagawa J."/>
            <person name="Obokata J."/>
            <person name="Shigenobu S."/>
        </authorList>
    </citation>
    <scope>NUCLEOTIDE SEQUENCE [LARGE SCALE GENOMIC DNA]</scope>
</reference>
<dbReference type="EMBL" id="BLXT01002742">
    <property type="protein sequence ID" value="GFN97187.1"/>
    <property type="molecule type" value="Genomic_DNA"/>
</dbReference>
<dbReference type="Proteomes" id="UP000735302">
    <property type="component" value="Unassembled WGS sequence"/>
</dbReference>
<evidence type="ECO:0000313" key="2">
    <source>
        <dbReference type="EMBL" id="GFN97187.1"/>
    </source>
</evidence>
<comment type="caution">
    <text evidence="2">The sequence shown here is derived from an EMBL/GenBank/DDBJ whole genome shotgun (WGS) entry which is preliminary data.</text>
</comment>
<feature type="compositionally biased region" description="Low complexity" evidence="1">
    <location>
        <begin position="33"/>
        <end position="43"/>
    </location>
</feature>
<gene>
    <name evidence="2" type="ORF">PoB_002369300</name>
</gene>